<dbReference type="SUPFAM" id="SSF55785">
    <property type="entry name" value="PYP-like sensor domain (PAS domain)"/>
    <property type="match status" value="4"/>
</dbReference>
<dbReference type="InterPro" id="IPR005467">
    <property type="entry name" value="His_kinase_dom"/>
</dbReference>
<dbReference type="SUPFAM" id="SSF47384">
    <property type="entry name" value="Homodimeric domain of signal transducing histidine kinase"/>
    <property type="match status" value="1"/>
</dbReference>
<dbReference type="Pfam" id="PF02518">
    <property type="entry name" value="HATPase_c"/>
    <property type="match status" value="1"/>
</dbReference>
<feature type="domain" description="PAC" evidence="9">
    <location>
        <begin position="81"/>
        <end position="132"/>
    </location>
</feature>
<keyword evidence="3" id="KW-0597">Phosphoprotein</keyword>
<dbReference type="InterPro" id="IPR001610">
    <property type="entry name" value="PAC"/>
</dbReference>
<evidence type="ECO:0000259" key="7">
    <source>
        <dbReference type="PROSITE" id="PS50109"/>
    </source>
</evidence>
<dbReference type="EC" id="2.7.13.3" evidence="2"/>
<evidence type="ECO:0000313" key="11">
    <source>
        <dbReference type="Proteomes" id="UP000644147"/>
    </source>
</evidence>
<dbReference type="InterPro" id="IPR036890">
    <property type="entry name" value="HATPase_C_sf"/>
</dbReference>
<organism evidence="10 11">
    <name type="scientific">Adhaeribacter terrigena</name>
    <dbReference type="NCBI Taxonomy" id="2793070"/>
    <lineage>
        <taxon>Bacteria</taxon>
        <taxon>Pseudomonadati</taxon>
        <taxon>Bacteroidota</taxon>
        <taxon>Cytophagia</taxon>
        <taxon>Cytophagales</taxon>
        <taxon>Hymenobacteraceae</taxon>
        <taxon>Adhaeribacter</taxon>
    </lineage>
</organism>
<keyword evidence="11" id="KW-1185">Reference proteome</keyword>
<dbReference type="SMART" id="SM00086">
    <property type="entry name" value="PAC"/>
    <property type="match status" value="3"/>
</dbReference>
<protein>
    <recommendedName>
        <fullName evidence="2">histidine kinase</fullName>
        <ecNumber evidence="2">2.7.13.3</ecNumber>
    </recommendedName>
</protein>
<dbReference type="Pfam" id="PF13188">
    <property type="entry name" value="PAS_8"/>
    <property type="match status" value="1"/>
</dbReference>
<dbReference type="InterPro" id="IPR036097">
    <property type="entry name" value="HisK_dim/P_sf"/>
</dbReference>
<dbReference type="Pfam" id="PF08447">
    <property type="entry name" value="PAS_3"/>
    <property type="match status" value="1"/>
</dbReference>
<dbReference type="Pfam" id="PF13426">
    <property type="entry name" value="PAS_9"/>
    <property type="match status" value="2"/>
</dbReference>
<feature type="domain" description="PAS" evidence="8">
    <location>
        <begin position="364"/>
        <end position="415"/>
    </location>
</feature>
<evidence type="ECO:0000259" key="9">
    <source>
        <dbReference type="PROSITE" id="PS50113"/>
    </source>
</evidence>
<evidence type="ECO:0000259" key="8">
    <source>
        <dbReference type="PROSITE" id="PS50112"/>
    </source>
</evidence>
<dbReference type="SMART" id="SM00387">
    <property type="entry name" value="HATPase_c"/>
    <property type="match status" value="1"/>
</dbReference>
<dbReference type="PROSITE" id="PS50109">
    <property type="entry name" value="HIS_KIN"/>
    <property type="match status" value="1"/>
</dbReference>
<evidence type="ECO:0000256" key="4">
    <source>
        <dbReference type="ARBA" id="ARBA00022679"/>
    </source>
</evidence>
<feature type="domain" description="Histidine kinase" evidence="7">
    <location>
        <begin position="514"/>
        <end position="728"/>
    </location>
</feature>
<dbReference type="InterPro" id="IPR004358">
    <property type="entry name" value="Sig_transdc_His_kin-like_C"/>
</dbReference>
<feature type="domain" description="PAC" evidence="9">
    <location>
        <begin position="205"/>
        <end position="256"/>
    </location>
</feature>
<evidence type="ECO:0000256" key="1">
    <source>
        <dbReference type="ARBA" id="ARBA00000085"/>
    </source>
</evidence>
<dbReference type="EMBL" id="JAEHFX010000004">
    <property type="protein sequence ID" value="MBK0403182.1"/>
    <property type="molecule type" value="Genomic_DNA"/>
</dbReference>
<gene>
    <name evidence="10" type="ORF">I5M27_09310</name>
</gene>
<feature type="domain" description="PAS" evidence="8">
    <location>
        <begin position="8"/>
        <end position="78"/>
    </location>
</feature>
<dbReference type="InterPro" id="IPR003594">
    <property type="entry name" value="HATPase_dom"/>
</dbReference>
<dbReference type="PROSITE" id="PS50113">
    <property type="entry name" value="PAC"/>
    <property type="match status" value="3"/>
</dbReference>
<dbReference type="InterPro" id="IPR003661">
    <property type="entry name" value="HisK_dim/P_dom"/>
</dbReference>
<evidence type="ECO:0000256" key="5">
    <source>
        <dbReference type="ARBA" id="ARBA00022777"/>
    </source>
</evidence>
<evidence type="ECO:0000313" key="10">
    <source>
        <dbReference type="EMBL" id="MBK0403182.1"/>
    </source>
</evidence>
<dbReference type="CDD" id="cd00130">
    <property type="entry name" value="PAS"/>
    <property type="match status" value="4"/>
</dbReference>
<sequence length="728" mass="81763">MNSPIIAHPDFYASLVFNSSDLISILSPTGVYKYVSNSSTTILGITPEEFIGKSTLSFMHPDDVPIALNAIEQIRSRPTIHLPPFRFRHKNGSWRWVDCVVKDMTADPNVKGIVSNARDITDKVEAEQQLEMREAYYSSLFLNHPDAFFHLNPEGIIEAANQGMEPVLGLPIPQLVGRPYADFLTSQSIKAAKQLFSQALLGYSGTMELEALNFEGRTVYLSITAIPVILNGKVTGIHGIAKDITQIMQAQITIKEQAELLSSVFSSITEGFFVIDKQWRIKYANPFFILFFGLQIKFFKEQELWQVAPELHNSPFFEVCQQAAQTGKTVHFNEYFPERQQHIRFAIYPFSGGLTVYFDDVTLQKKKEQELLDLSLVASRTTNGVVIMNAEGKVEWVNDGFSRLTGYSRQEAIGQVPSKLLQGPGTNPETSARIYQLYASQQPFSQEVLNYKKNGEIIWFHIDVTPVFNEAGQLVKYVAIENDITELKQKETEMLQLTENLLRRNEDLQQFTYIVSHNLRAPVANILGLSYLINSEKNRDSDKFEKALTKIAAAANHLDMVISDLNKILSPLKNAANALQEPVNIHSIVQAVTAGLQEQLEAVHATLENQLPPDLTLTGSIAYFYSIFNNLITNAIKYRNQETDLKITISGQTESQKITILFTDNGMGMDLEQVNNQLFQLYKRFHPGTEGRGIGLYLVKTQAEAMGGRISVQSEPGKGTTFFLTFSL</sequence>
<feature type="domain" description="PAC" evidence="9">
    <location>
        <begin position="442"/>
        <end position="496"/>
    </location>
</feature>
<dbReference type="CDD" id="cd00082">
    <property type="entry name" value="HisKA"/>
    <property type="match status" value="1"/>
</dbReference>
<dbReference type="Gene3D" id="1.10.287.130">
    <property type="match status" value="1"/>
</dbReference>
<evidence type="ECO:0000256" key="3">
    <source>
        <dbReference type="ARBA" id="ARBA00022553"/>
    </source>
</evidence>
<comment type="caution">
    <text evidence="10">The sequence shown here is derived from an EMBL/GenBank/DDBJ whole genome shotgun (WGS) entry which is preliminary data.</text>
</comment>
<feature type="domain" description="PAS" evidence="8">
    <location>
        <begin position="133"/>
        <end position="203"/>
    </location>
</feature>
<dbReference type="Gene3D" id="3.30.450.20">
    <property type="entry name" value="PAS domain"/>
    <property type="match status" value="4"/>
</dbReference>
<dbReference type="SUPFAM" id="SSF55874">
    <property type="entry name" value="ATPase domain of HSP90 chaperone/DNA topoisomerase II/histidine kinase"/>
    <property type="match status" value="1"/>
</dbReference>
<reference evidence="10 11" key="1">
    <citation type="submission" date="2020-12" db="EMBL/GenBank/DDBJ databases">
        <title>Bacterial novel species Adhaeribacter sp. BT258 isolated from soil.</title>
        <authorList>
            <person name="Jung H.-Y."/>
        </authorList>
    </citation>
    <scope>NUCLEOTIDE SEQUENCE [LARGE SCALE GENOMIC DNA]</scope>
    <source>
        <strain evidence="10 11">BT258</strain>
    </source>
</reference>
<dbReference type="PANTHER" id="PTHR43304:SF1">
    <property type="entry name" value="PAC DOMAIN-CONTAINING PROTEIN"/>
    <property type="match status" value="1"/>
</dbReference>
<keyword evidence="5" id="KW-0418">Kinase</keyword>
<dbReference type="InterPro" id="IPR000014">
    <property type="entry name" value="PAS"/>
</dbReference>
<keyword evidence="6" id="KW-0175">Coiled coil</keyword>
<dbReference type="InterPro" id="IPR035965">
    <property type="entry name" value="PAS-like_dom_sf"/>
</dbReference>
<dbReference type="InterPro" id="IPR000700">
    <property type="entry name" value="PAS-assoc_C"/>
</dbReference>
<dbReference type="InterPro" id="IPR013655">
    <property type="entry name" value="PAS_fold_3"/>
</dbReference>
<dbReference type="Gene3D" id="3.30.565.10">
    <property type="entry name" value="Histidine kinase-like ATPase, C-terminal domain"/>
    <property type="match status" value="1"/>
</dbReference>
<dbReference type="PRINTS" id="PR00344">
    <property type="entry name" value="BCTRLSENSOR"/>
</dbReference>
<proteinExistence type="predicted"/>
<dbReference type="NCBIfam" id="TIGR00229">
    <property type="entry name" value="sensory_box"/>
    <property type="match status" value="3"/>
</dbReference>
<keyword evidence="4" id="KW-0808">Transferase</keyword>
<evidence type="ECO:0000256" key="2">
    <source>
        <dbReference type="ARBA" id="ARBA00012438"/>
    </source>
</evidence>
<name>A0ABS1C197_9BACT</name>
<accession>A0ABS1C197</accession>
<evidence type="ECO:0000256" key="6">
    <source>
        <dbReference type="SAM" id="Coils"/>
    </source>
</evidence>
<dbReference type="PANTHER" id="PTHR43304">
    <property type="entry name" value="PHYTOCHROME-LIKE PROTEIN CPH1"/>
    <property type="match status" value="1"/>
</dbReference>
<dbReference type="Proteomes" id="UP000644147">
    <property type="component" value="Unassembled WGS sequence"/>
</dbReference>
<comment type="catalytic activity">
    <reaction evidence="1">
        <text>ATP + protein L-histidine = ADP + protein N-phospho-L-histidine.</text>
        <dbReference type="EC" id="2.7.13.3"/>
    </reaction>
</comment>
<dbReference type="CDD" id="cd00075">
    <property type="entry name" value="HATPase"/>
    <property type="match status" value="1"/>
</dbReference>
<dbReference type="RefSeq" id="WP_200505941.1">
    <property type="nucleotide sequence ID" value="NZ_JAEHFX010000004.1"/>
</dbReference>
<dbReference type="PROSITE" id="PS50112">
    <property type="entry name" value="PAS"/>
    <property type="match status" value="3"/>
</dbReference>
<dbReference type="InterPro" id="IPR052162">
    <property type="entry name" value="Sensor_kinase/Photoreceptor"/>
</dbReference>
<dbReference type="SMART" id="SM00091">
    <property type="entry name" value="PAS"/>
    <property type="match status" value="4"/>
</dbReference>
<feature type="coiled-coil region" evidence="6">
    <location>
        <begin position="480"/>
        <end position="507"/>
    </location>
</feature>